<dbReference type="AlphaFoldDB" id="A0A2W5MHE3"/>
<dbReference type="Proteomes" id="UP000249577">
    <property type="component" value="Unassembled WGS sequence"/>
</dbReference>
<organism evidence="1 2">
    <name type="scientific">Ancylobacter novellus</name>
    <name type="common">Thiobacillus novellus</name>
    <dbReference type="NCBI Taxonomy" id="921"/>
    <lineage>
        <taxon>Bacteria</taxon>
        <taxon>Pseudomonadati</taxon>
        <taxon>Pseudomonadota</taxon>
        <taxon>Alphaproteobacteria</taxon>
        <taxon>Hyphomicrobiales</taxon>
        <taxon>Xanthobacteraceae</taxon>
        <taxon>Ancylobacter</taxon>
    </lineage>
</organism>
<name>A0A2W5MHE3_ANCNO</name>
<accession>A0A2W5MHE3</accession>
<reference evidence="1 2" key="1">
    <citation type="submission" date="2017-08" db="EMBL/GenBank/DDBJ databases">
        <title>Infants hospitalized years apart are colonized by the same room-sourced microbial strains.</title>
        <authorList>
            <person name="Brooks B."/>
            <person name="Olm M.R."/>
            <person name="Firek B.A."/>
            <person name="Baker R."/>
            <person name="Thomas B.C."/>
            <person name="Morowitz M.J."/>
            <person name="Banfield J.F."/>
        </authorList>
    </citation>
    <scope>NUCLEOTIDE SEQUENCE [LARGE SCALE GENOMIC DNA]</scope>
    <source>
        <strain evidence="1">S2_005_003_R2_43</strain>
    </source>
</reference>
<evidence type="ECO:0000313" key="1">
    <source>
        <dbReference type="EMBL" id="PZQ16963.1"/>
    </source>
</evidence>
<evidence type="ECO:0000313" key="2">
    <source>
        <dbReference type="Proteomes" id="UP000249577"/>
    </source>
</evidence>
<sequence>MTAAERRAGSELRDDAKLAALEQRVYGLERGVHDLNRLFTGRIGEVSAQLASLSGKLDDRSRTPWPTIVAAMGVVLAIVVAGGELAKAPIDHAIARLERDLERIARQSVSAATFSEFKSAYENDRLDRIERRRRGAGG</sequence>
<protein>
    <submittedName>
        <fullName evidence="1">Uncharacterized protein</fullName>
    </submittedName>
</protein>
<gene>
    <name evidence="1" type="ORF">DI565_06120</name>
</gene>
<dbReference type="EMBL" id="QFPN01000003">
    <property type="protein sequence ID" value="PZQ16963.1"/>
    <property type="molecule type" value="Genomic_DNA"/>
</dbReference>
<comment type="caution">
    <text evidence="1">The sequence shown here is derived from an EMBL/GenBank/DDBJ whole genome shotgun (WGS) entry which is preliminary data.</text>
</comment>
<proteinExistence type="predicted"/>